<dbReference type="KEGG" id="bhg:I6G56_00785"/>
<protein>
    <submittedName>
        <fullName evidence="4">Type-F conjugative transfer system secretin TraK</fullName>
    </submittedName>
</protein>
<dbReference type="Pfam" id="PF06586">
    <property type="entry name" value="TraK_N"/>
    <property type="match status" value="1"/>
</dbReference>
<evidence type="ECO:0000259" key="3">
    <source>
        <dbReference type="Pfam" id="PF23536"/>
    </source>
</evidence>
<keyword evidence="4" id="KW-0614">Plasmid</keyword>
<evidence type="ECO:0000256" key="1">
    <source>
        <dbReference type="SAM" id="SignalP"/>
    </source>
</evidence>
<dbReference type="EMBL" id="CP065685">
    <property type="protein sequence ID" value="QPS41863.1"/>
    <property type="molecule type" value="Genomic_DNA"/>
</dbReference>
<evidence type="ECO:0000259" key="2">
    <source>
        <dbReference type="Pfam" id="PF06586"/>
    </source>
</evidence>
<accession>A0A7T2WWQ6</accession>
<sequence>MFAKPRKCWTALALLLAVASNTFAGTGAALSEYNVSMTEQNRLAIDGRKITQIIPKQKGALTYVKDLANGVLYFTFADPDAAQGTESLFVVDDHNDTYQLLLQPRRMPSANIVVPAVGGGEVRRTQAISTRTSSYQFAIKSLLEEMVAAHDDQDAQFSAAVTPVNQMVPLWQEAQLTLELRYTEDDLVGEQYRLTNVSTGDMVIAEQELYRKGVLAIVIDQQTLAPGDSTAVYVVRGRTDHE</sequence>
<feature type="signal peptide" evidence="1">
    <location>
        <begin position="1"/>
        <end position="24"/>
    </location>
</feature>
<feature type="domain" description="TraK N-terminal" evidence="2">
    <location>
        <begin position="31"/>
        <end position="115"/>
    </location>
</feature>
<dbReference type="InterPro" id="IPR055397">
    <property type="entry name" value="TraK_C"/>
</dbReference>
<evidence type="ECO:0000313" key="4">
    <source>
        <dbReference type="EMBL" id="QPS41863.1"/>
    </source>
</evidence>
<evidence type="ECO:0000313" key="5">
    <source>
        <dbReference type="Proteomes" id="UP000594943"/>
    </source>
</evidence>
<dbReference type="Proteomes" id="UP000594943">
    <property type="component" value="Plasmid unnamed"/>
</dbReference>
<feature type="domain" description="TraK C-terminal" evidence="3">
    <location>
        <begin position="163"/>
        <end position="236"/>
    </location>
</feature>
<name>A0A7T2WWQ6_9BURK</name>
<dbReference type="RefSeq" id="WP_080595237.1">
    <property type="nucleotide sequence ID" value="NZ_CP013381.1"/>
</dbReference>
<reference evidence="4 5" key="1">
    <citation type="submission" date="2020-12" db="EMBL/GenBank/DDBJ databases">
        <title>FDA dAtabase for Regulatory Grade micrObial Sequences (FDA-ARGOS): Supporting development and validation of Infectious Disease Dx tests.</title>
        <authorList>
            <person name="Nelson B."/>
            <person name="Plummer A."/>
            <person name="Tallon L."/>
            <person name="Sadzewicz L."/>
            <person name="Zhao X."/>
            <person name="Boylan J."/>
            <person name="Ott S."/>
            <person name="Bowen H."/>
            <person name="Vavikolanu K."/>
            <person name="Mehta A."/>
            <person name="Aluvathingal J."/>
            <person name="Nadendla S."/>
            <person name="Myers T."/>
            <person name="Yan Y."/>
            <person name="Sichtig H."/>
        </authorList>
    </citation>
    <scope>NUCLEOTIDE SEQUENCE [LARGE SCALE GENOMIC DNA]</scope>
    <source>
        <strain evidence="4 5">FDAARGOS_899</strain>
        <plasmid evidence="4 5">unnamed</plasmid>
    </source>
</reference>
<geneLocation type="plasmid" evidence="4 5">
    <name>unnamed</name>
</geneLocation>
<gene>
    <name evidence="4" type="ORF">I6G56_00785</name>
</gene>
<dbReference type="AlphaFoldDB" id="A0A7T2WWQ6"/>
<proteinExistence type="predicted"/>
<keyword evidence="1" id="KW-0732">Signal</keyword>
<dbReference type="Pfam" id="PF23536">
    <property type="entry name" value="TraK_C"/>
    <property type="match status" value="1"/>
</dbReference>
<organism evidence="4 5">
    <name type="scientific">Burkholderia humptydooensis</name>
    <dbReference type="NCBI Taxonomy" id="430531"/>
    <lineage>
        <taxon>Bacteria</taxon>
        <taxon>Pseudomonadati</taxon>
        <taxon>Pseudomonadota</taxon>
        <taxon>Betaproteobacteria</taxon>
        <taxon>Burkholderiales</taxon>
        <taxon>Burkholderiaceae</taxon>
        <taxon>Burkholderia</taxon>
        <taxon>pseudomallei group</taxon>
    </lineage>
</organism>
<feature type="chain" id="PRO_5032872125" evidence="1">
    <location>
        <begin position="25"/>
        <end position="242"/>
    </location>
</feature>
<dbReference type="InterPro" id="IPR010563">
    <property type="entry name" value="TraK_N"/>
</dbReference>